<accession>A0A371EPR5</accession>
<evidence type="ECO:0000313" key="7">
    <source>
        <dbReference type="Proteomes" id="UP000257109"/>
    </source>
</evidence>
<dbReference type="EMBL" id="QJKJ01012715">
    <property type="protein sequence ID" value="RDX68043.1"/>
    <property type="molecule type" value="Genomic_DNA"/>
</dbReference>
<dbReference type="STRING" id="157652.A0A371EPR5"/>
<keyword evidence="2" id="KW-0547">Nucleotide-binding</keyword>
<sequence length="320" mass="36771">MFLSKLITKASNALDKIRCESNPTDMNELYIRLVPHKANKTFSIIDNGIGMTRYDLVNNLGIKMKEGGADIGFHFAYLVADKVFVTTKHNDHDQYIWESQANASFIVTKDLNGPRLSRGTKITLFLKNDQLKYLEETEIKDLVKKHSQFISHPIYLWTDNEDKEKDYIEISHYWQLINNHKSILLQNPNLQEEMDNKPMGETSENLRNHIPSDLILTSDNPFHMSSTLFSLSSDSINGILCFYNSKENATLWNPTTGEFKVIPPSPSESIPFNVDPCITLHGFGYDRVRDDYMFLAYLNQNVGGSKIDLWYEKKAMLEGE</sequence>
<dbReference type="Proteomes" id="UP000257109">
    <property type="component" value="Unassembled WGS sequence"/>
</dbReference>
<feature type="domain" description="F-box associated beta-propeller type 3" evidence="5">
    <location>
        <begin position="217"/>
        <end position="300"/>
    </location>
</feature>
<comment type="similarity">
    <text evidence="1">Belongs to the heat shock protein 90 family.</text>
</comment>
<dbReference type="GO" id="GO:0005524">
    <property type="term" value="F:ATP binding"/>
    <property type="evidence" value="ECO:0007669"/>
    <property type="project" value="UniProtKB-KW"/>
</dbReference>
<dbReference type="InterPro" id="IPR001404">
    <property type="entry name" value="Hsp90_fam"/>
</dbReference>
<protein>
    <submittedName>
        <fullName evidence="6">Heat shock protein 83</fullName>
    </submittedName>
</protein>
<dbReference type="AlphaFoldDB" id="A0A371EPR5"/>
<evidence type="ECO:0000256" key="1">
    <source>
        <dbReference type="ARBA" id="ARBA00008239"/>
    </source>
</evidence>
<evidence type="ECO:0000256" key="3">
    <source>
        <dbReference type="ARBA" id="ARBA00022840"/>
    </source>
</evidence>
<dbReference type="OrthoDB" id="1432288at2759"/>
<keyword evidence="3" id="KW-0067">ATP-binding</keyword>
<keyword evidence="4" id="KW-0143">Chaperone</keyword>
<evidence type="ECO:0000259" key="5">
    <source>
        <dbReference type="Pfam" id="PF08268"/>
    </source>
</evidence>
<feature type="non-terminal residue" evidence="6">
    <location>
        <position position="1"/>
    </location>
</feature>
<comment type="caution">
    <text evidence="6">The sequence shown here is derived from an EMBL/GenBank/DDBJ whole genome shotgun (WGS) entry which is preliminary data.</text>
</comment>
<evidence type="ECO:0000256" key="4">
    <source>
        <dbReference type="ARBA" id="ARBA00023186"/>
    </source>
</evidence>
<reference evidence="6" key="1">
    <citation type="submission" date="2018-05" db="EMBL/GenBank/DDBJ databases">
        <title>Draft genome of Mucuna pruriens seed.</title>
        <authorList>
            <person name="Nnadi N.E."/>
            <person name="Vos R."/>
            <person name="Hasami M.H."/>
            <person name="Devisetty U.K."/>
            <person name="Aguiy J.C."/>
        </authorList>
    </citation>
    <scope>NUCLEOTIDE SEQUENCE [LARGE SCALE GENOMIC DNA]</scope>
    <source>
        <strain evidence="6">JCA_2017</strain>
    </source>
</reference>
<evidence type="ECO:0000313" key="6">
    <source>
        <dbReference type="EMBL" id="RDX68043.1"/>
    </source>
</evidence>
<keyword evidence="6" id="KW-0346">Stress response</keyword>
<dbReference type="InterPro" id="IPR036890">
    <property type="entry name" value="HATPase_C_sf"/>
</dbReference>
<dbReference type="GO" id="GO:0051082">
    <property type="term" value="F:unfolded protein binding"/>
    <property type="evidence" value="ECO:0007669"/>
    <property type="project" value="InterPro"/>
</dbReference>
<dbReference type="SUPFAM" id="SSF55874">
    <property type="entry name" value="ATPase domain of HSP90 chaperone/DNA topoisomerase II/histidine kinase"/>
    <property type="match status" value="1"/>
</dbReference>
<proteinExistence type="inferred from homology"/>
<dbReference type="Gene3D" id="3.30.565.10">
    <property type="entry name" value="Histidine kinase-like ATPase, C-terminal domain"/>
    <property type="match status" value="1"/>
</dbReference>
<dbReference type="PANTHER" id="PTHR11528">
    <property type="entry name" value="HEAT SHOCK PROTEIN 90 FAMILY MEMBER"/>
    <property type="match status" value="1"/>
</dbReference>
<organism evidence="6 7">
    <name type="scientific">Mucuna pruriens</name>
    <name type="common">Velvet bean</name>
    <name type="synonym">Dolichos pruriens</name>
    <dbReference type="NCBI Taxonomy" id="157652"/>
    <lineage>
        <taxon>Eukaryota</taxon>
        <taxon>Viridiplantae</taxon>
        <taxon>Streptophyta</taxon>
        <taxon>Embryophyta</taxon>
        <taxon>Tracheophyta</taxon>
        <taxon>Spermatophyta</taxon>
        <taxon>Magnoliopsida</taxon>
        <taxon>eudicotyledons</taxon>
        <taxon>Gunneridae</taxon>
        <taxon>Pentapetalae</taxon>
        <taxon>rosids</taxon>
        <taxon>fabids</taxon>
        <taxon>Fabales</taxon>
        <taxon>Fabaceae</taxon>
        <taxon>Papilionoideae</taxon>
        <taxon>50 kb inversion clade</taxon>
        <taxon>NPAAA clade</taxon>
        <taxon>indigoferoid/millettioid clade</taxon>
        <taxon>Phaseoleae</taxon>
        <taxon>Mucuna</taxon>
    </lineage>
</organism>
<evidence type="ECO:0000256" key="2">
    <source>
        <dbReference type="ARBA" id="ARBA00022741"/>
    </source>
</evidence>
<gene>
    <name evidence="6" type="primary">HSP83A</name>
    <name evidence="6" type="ORF">CR513_53013</name>
</gene>
<keyword evidence="7" id="KW-1185">Reference proteome</keyword>
<dbReference type="GO" id="GO:0016887">
    <property type="term" value="F:ATP hydrolysis activity"/>
    <property type="evidence" value="ECO:0007669"/>
    <property type="project" value="InterPro"/>
</dbReference>
<name>A0A371EPR5_MUCPR</name>
<dbReference type="GO" id="GO:0140662">
    <property type="term" value="F:ATP-dependent protein folding chaperone"/>
    <property type="evidence" value="ECO:0007669"/>
    <property type="project" value="InterPro"/>
</dbReference>
<dbReference type="Pfam" id="PF08268">
    <property type="entry name" value="FBA_3"/>
    <property type="match status" value="1"/>
</dbReference>
<dbReference type="InterPro" id="IPR013187">
    <property type="entry name" value="F-box-assoc_dom_typ3"/>
</dbReference>
<dbReference type="Pfam" id="PF00183">
    <property type="entry name" value="HSP90"/>
    <property type="match status" value="1"/>
</dbReference>